<evidence type="ECO:0000256" key="1">
    <source>
        <dbReference type="SAM" id="Phobius"/>
    </source>
</evidence>
<keyword evidence="3" id="KW-1185">Reference proteome</keyword>
<name>A0A667ZI39_9TELE</name>
<feature type="transmembrane region" description="Helical" evidence="1">
    <location>
        <begin position="86"/>
        <end position="103"/>
    </location>
</feature>
<protein>
    <submittedName>
        <fullName evidence="2">Abhydrolase domain containing 5, lysophosphatidic acid acyltransferase</fullName>
    </submittedName>
</protein>
<organism evidence="2 3">
    <name type="scientific">Myripristis murdjan</name>
    <name type="common">pinecone soldierfish</name>
    <dbReference type="NCBI Taxonomy" id="586833"/>
    <lineage>
        <taxon>Eukaryota</taxon>
        <taxon>Metazoa</taxon>
        <taxon>Chordata</taxon>
        <taxon>Craniata</taxon>
        <taxon>Vertebrata</taxon>
        <taxon>Euteleostomi</taxon>
        <taxon>Actinopterygii</taxon>
        <taxon>Neopterygii</taxon>
        <taxon>Teleostei</taxon>
        <taxon>Neoteleostei</taxon>
        <taxon>Acanthomorphata</taxon>
        <taxon>Holocentriformes</taxon>
        <taxon>Holocentridae</taxon>
        <taxon>Myripristis</taxon>
    </lineage>
</organism>
<dbReference type="Proteomes" id="UP000472263">
    <property type="component" value="Chromosome 16"/>
</dbReference>
<sequence>FCAEKNGLYDYKDYGCVFIFSFLCRSLWIPSWLPSWCPTSENQLKMAEDRMLQCKNQGCPYVPISGGNLLWTLTFNTDGVKGKTPVVLLHGFGCGVVCGHVFLNNGDFFFSFCVLCTGIVQLCSVQLVHLLHLDQLVVD</sequence>
<evidence type="ECO:0000313" key="3">
    <source>
        <dbReference type="Proteomes" id="UP000472263"/>
    </source>
</evidence>
<dbReference type="AlphaFoldDB" id="A0A667ZI39"/>
<keyword evidence="1" id="KW-0472">Membrane</keyword>
<feature type="transmembrane region" description="Helical" evidence="1">
    <location>
        <begin position="109"/>
        <end position="131"/>
    </location>
</feature>
<gene>
    <name evidence="2" type="primary">ABHD5</name>
</gene>
<proteinExistence type="predicted"/>
<evidence type="ECO:0000313" key="2">
    <source>
        <dbReference type="Ensembl" id="ENSMMDP00005040332.1"/>
    </source>
</evidence>
<accession>A0A667ZI39</accession>
<keyword evidence="1" id="KW-1133">Transmembrane helix</keyword>
<dbReference type="GeneTree" id="ENSGT00390000016277"/>
<reference evidence="2" key="1">
    <citation type="submission" date="2019-06" db="EMBL/GenBank/DDBJ databases">
        <authorList>
            <consortium name="Wellcome Sanger Institute Data Sharing"/>
        </authorList>
    </citation>
    <scope>NUCLEOTIDE SEQUENCE [LARGE SCALE GENOMIC DNA]</scope>
</reference>
<dbReference type="Ensembl" id="ENSMMDT00005041162.1">
    <property type="protein sequence ID" value="ENSMMDP00005040332.1"/>
    <property type="gene ID" value="ENSMMDG00005018647.1"/>
</dbReference>
<keyword evidence="1" id="KW-0812">Transmembrane</keyword>
<reference evidence="2" key="3">
    <citation type="submission" date="2025-09" db="UniProtKB">
        <authorList>
            <consortium name="Ensembl"/>
        </authorList>
    </citation>
    <scope>IDENTIFICATION</scope>
</reference>
<reference evidence="2" key="2">
    <citation type="submission" date="2025-08" db="UniProtKB">
        <authorList>
            <consortium name="Ensembl"/>
        </authorList>
    </citation>
    <scope>IDENTIFICATION</scope>
</reference>